<organism evidence="1">
    <name type="scientific">uncultured Caudovirales phage</name>
    <dbReference type="NCBI Taxonomy" id="2100421"/>
    <lineage>
        <taxon>Viruses</taxon>
        <taxon>Duplodnaviria</taxon>
        <taxon>Heunggongvirae</taxon>
        <taxon>Uroviricota</taxon>
        <taxon>Caudoviricetes</taxon>
        <taxon>Peduoviridae</taxon>
        <taxon>Maltschvirus</taxon>
        <taxon>Maltschvirus maltsch</taxon>
    </lineage>
</organism>
<name>A0A6J5LDP9_9CAUD</name>
<sequence length="48" mass="5788">MKIVNVFVKRSRLVGKSYHYTLFARNAPRAFTYFKWDKPMSMQALFEL</sequence>
<accession>A0A6J5LDP9</accession>
<dbReference type="EMBL" id="LR796267">
    <property type="protein sequence ID" value="CAB4132684.1"/>
    <property type="molecule type" value="Genomic_DNA"/>
</dbReference>
<evidence type="ECO:0000313" key="1">
    <source>
        <dbReference type="EMBL" id="CAB4132684.1"/>
    </source>
</evidence>
<proteinExistence type="predicted"/>
<gene>
    <name evidence="1" type="ORF">UFOVP248_67</name>
</gene>
<protein>
    <submittedName>
        <fullName evidence="1">Uncharacterized protein</fullName>
    </submittedName>
</protein>
<reference evidence="1" key="1">
    <citation type="submission" date="2020-04" db="EMBL/GenBank/DDBJ databases">
        <authorList>
            <person name="Chiriac C."/>
            <person name="Salcher M."/>
            <person name="Ghai R."/>
            <person name="Kavagutti S V."/>
        </authorList>
    </citation>
    <scope>NUCLEOTIDE SEQUENCE</scope>
</reference>